<organism evidence="2 3">
    <name type="scientific">Chrysophaeum taylorii</name>
    <dbReference type="NCBI Taxonomy" id="2483200"/>
    <lineage>
        <taxon>Eukaryota</taxon>
        <taxon>Sar</taxon>
        <taxon>Stramenopiles</taxon>
        <taxon>Ochrophyta</taxon>
        <taxon>Pelagophyceae</taxon>
        <taxon>Pelagomonadales</taxon>
        <taxon>Pelagomonadaceae</taxon>
        <taxon>Chrysophaeum</taxon>
    </lineage>
</organism>
<proteinExistence type="predicted"/>
<gene>
    <name evidence="2" type="ORF">CTAYLR_007482</name>
</gene>
<dbReference type="EMBL" id="JAQMWT010000402">
    <property type="protein sequence ID" value="KAJ8601817.1"/>
    <property type="molecule type" value="Genomic_DNA"/>
</dbReference>
<evidence type="ECO:0000259" key="1">
    <source>
        <dbReference type="Pfam" id="PF00856"/>
    </source>
</evidence>
<dbReference type="Pfam" id="PF00856">
    <property type="entry name" value="SET"/>
    <property type="match status" value="1"/>
</dbReference>
<dbReference type="GO" id="GO:0016279">
    <property type="term" value="F:protein-lysine N-methyltransferase activity"/>
    <property type="evidence" value="ECO:0007669"/>
    <property type="project" value="TreeGrafter"/>
</dbReference>
<dbReference type="AlphaFoldDB" id="A0AAD7UBE7"/>
<dbReference type="InterPro" id="IPR001214">
    <property type="entry name" value="SET_dom"/>
</dbReference>
<dbReference type="PANTHER" id="PTHR13271">
    <property type="entry name" value="UNCHARACTERIZED PUTATIVE METHYLTRANSFERASE"/>
    <property type="match status" value="1"/>
</dbReference>
<evidence type="ECO:0000313" key="3">
    <source>
        <dbReference type="Proteomes" id="UP001230188"/>
    </source>
</evidence>
<reference evidence="2" key="1">
    <citation type="submission" date="2023-01" db="EMBL/GenBank/DDBJ databases">
        <title>Metagenome sequencing of chrysophaentin producing Chrysophaeum taylorii.</title>
        <authorList>
            <person name="Davison J."/>
            <person name="Bewley C."/>
        </authorList>
    </citation>
    <scope>NUCLEOTIDE SEQUENCE</scope>
    <source>
        <strain evidence="2">NIES-1699</strain>
    </source>
</reference>
<dbReference type="CDD" id="cd10527">
    <property type="entry name" value="SET_LSMT"/>
    <property type="match status" value="1"/>
</dbReference>
<evidence type="ECO:0000313" key="2">
    <source>
        <dbReference type="EMBL" id="KAJ8601817.1"/>
    </source>
</evidence>
<name>A0AAD7UBE7_9STRA</name>
<accession>A0AAD7UBE7</accession>
<protein>
    <recommendedName>
        <fullName evidence="1">SET domain-containing protein</fullName>
    </recommendedName>
</protein>
<dbReference type="Gene3D" id="3.90.1410.10">
    <property type="entry name" value="set domain protein methyltransferase, domain 1"/>
    <property type="match status" value="1"/>
</dbReference>
<dbReference type="InterPro" id="IPR046341">
    <property type="entry name" value="SET_dom_sf"/>
</dbReference>
<dbReference type="InterPro" id="IPR050600">
    <property type="entry name" value="SETD3_SETD6_MTase"/>
</dbReference>
<dbReference type="Proteomes" id="UP001230188">
    <property type="component" value="Unassembled WGS sequence"/>
</dbReference>
<keyword evidence="3" id="KW-1185">Reference proteome</keyword>
<feature type="domain" description="SET" evidence="1">
    <location>
        <begin position="88"/>
        <end position="130"/>
    </location>
</feature>
<comment type="caution">
    <text evidence="2">The sequence shown here is derived from an EMBL/GenBank/DDBJ whole genome shotgun (WGS) entry which is preliminary data.</text>
</comment>
<dbReference type="SUPFAM" id="SSF82199">
    <property type="entry name" value="SET domain"/>
    <property type="match status" value="1"/>
</dbReference>
<sequence>MRGLGCGWSRPSQEAKRWLLLGQAARTQRAAEALSHALDAVSTRAFAINLNFEGLVVASFLPLLDWRLSILTLVLLLCRPETVALVPGADLLNHSPAPSAKVRYDMFRKQVLVVATRDAGEGDQVCLDYGATPNDRLLLTWGFVLPDNPHDERRLSRGVVLGRRGVAKTPVVVPRDLVLADLASLKAETDPRAADFRASQILLLTEYLESIRLLLP</sequence>